<evidence type="ECO:0000256" key="2">
    <source>
        <dbReference type="ARBA" id="ARBA00008417"/>
    </source>
</evidence>
<feature type="transmembrane region" description="Helical" evidence="10">
    <location>
        <begin position="135"/>
        <end position="152"/>
    </location>
</feature>
<reference evidence="11 12" key="1">
    <citation type="submission" date="2014-06" db="EMBL/GenBank/DDBJ databases">
        <title>Whole Genome Sequences of Three Symbiotic Endozoicomonas Bacteria.</title>
        <authorList>
            <person name="Neave M.J."/>
            <person name="Apprill A."/>
            <person name="Voolstra C.R."/>
        </authorList>
    </citation>
    <scope>NUCLEOTIDE SEQUENCE [LARGE SCALE GENOMIC DNA]</scope>
    <source>
        <strain evidence="11 12">DSM 22380</strain>
    </source>
</reference>
<dbReference type="InterPro" id="IPR002528">
    <property type="entry name" value="MATE_fam"/>
</dbReference>
<feature type="transmembrane region" description="Helical" evidence="10">
    <location>
        <begin position="193"/>
        <end position="214"/>
    </location>
</feature>
<proteinExistence type="inferred from homology"/>
<dbReference type="CDD" id="cd13143">
    <property type="entry name" value="MATE_MepA_like"/>
    <property type="match status" value="1"/>
</dbReference>
<feature type="transmembrane region" description="Helical" evidence="10">
    <location>
        <begin position="414"/>
        <end position="433"/>
    </location>
</feature>
<keyword evidence="9" id="KW-0046">Antibiotic resistance</keyword>
<dbReference type="InterPro" id="IPR048279">
    <property type="entry name" value="MdtK-like"/>
</dbReference>
<dbReference type="Pfam" id="PF01554">
    <property type="entry name" value="MatE"/>
    <property type="match status" value="2"/>
</dbReference>
<evidence type="ECO:0000313" key="11">
    <source>
        <dbReference type="EMBL" id="KEI71641.1"/>
    </source>
</evidence>
<keyword evidence="12" id="KW-1185">Reference proteome</keyword>
<feature type="transmembrane region" description="Helical" evidence="10">
    <location>
        <begin position="385"/>
        <end position="408"/>
    </location>
</feature>
<comment type="similarity">
    <text evidence="2">Belongs to the multi antimicrobial extrusion (MATE) (TC 2.A.66.1) family. MepA subfamily.</text>
</comment>
<dbReference type="RefSeq" id="WP_020583333.1">
    <property type="nucleotide sequence ID" value="NZ_JOJP01000001.1"/>
</dbReference>
<feature type="transmembrane region" description="Helical" evidence="10">
    <location>
        <begin position="313"/>
        <end position="333"/>
    </location>
</feature>
<protein>
    <recommendedName>
        <fullName evidence="3">Multidrug export protein MepA</fullName>
    </recommendedName>
</protein>
<feature type="transmembrane region" description="Helical" evidence="10">
    <location>
        <begin position="47"/>
        <end position="71"/>
    </location>
</feature>
<keyword evidence="6 10" id="KW-0812">Transmembrane</keyword>
<feature type="transmembrane region" description="Helical" evidence="10">
    <location>
        <begin position="15"/>
        <end position="35"/>
    </location>
</feature>
<organism evidence="11 12">
    <name type="scientific">Endozoicomonas elysicola</name>
    <dbReference type="NCBI Taxonomy" id="305900"/>
    <lineage>
        <taxon>Bacteria</taxon>
        <taxon>Pseudomonadati</taxon>
        <taxon>Pseudomonadota</taxon>
        <taxon>Gammaproteobacteria</taxon>
        <taxon>Oceanospirillales</taxon>
        <taxon>Endozoicomonadaceae</taxon>
        <taxon>Endozoicomonas</taxon>
    </lineage>
</organism>
<comment type="subcellular location">
    <subcellularLocation>
        <location evidence="1">Cell inner membrane</location>
        <topology evidence="1">Multi-pass membrane protein</topology>
    </subcellularLocation>
</comment>
<dbReference type="GO" id="GO:0046677">
    <property type="term" value="P:response to antibiotic"/>
    <property type="evidence" value="ECO:0007669"/>
    <property type="project" value="UniProtKB-KW"/>
</dbReference>
<gene>
    <name evidence="11" type="ORF">GV64_13640</name>
</gene>
<keyword evidence="4" id="KW-0813">Transport</keyword>
<dbReference type="PANTHER" id="PTHR43823:SF4">
    <property type="entry name" value="SPORULATION PROTEIN YKVU"/>
    <property type="match status" value="1"/>
</dbReference>
<evidence type="ECO:0000256" key="4">
    <source>
        <dbReference type="ARBA" id="ARBA00022448"/>
    </source>
</evidence>
<evidence type="ECO:0000313" key="12">
    <source>
        <dbReference type="Proteomes" id="UP000027997"/>
    </source>
</evidence>
<dbReference type="PIRSF" id="PIRSF006603">
    <property type="entry name" value="DinF"/>
    <property type="match status" value="1"/>
</dbReference>
<feature type="transmembrane region" description="Helical" evidence="10">
    <location>
        <begin position="235"/>
        <end position="261"/>
    </location>
</feature>
<dbReference type="eggNOG" id="COG0534">
    <property type="taxonomic scope" value="Bacteria"/>
</dbReference>
<keyword evidence="8 10" id="KW-0472">Membrane</keyword>
<name>A0A081KBW5_9GAMM</name>
<dbReference type="InterPro" id="IPR045070">
    <property type="entry name" value="MATE_MepA-like"/>
</dbReference>
<evidence type="ECO:0000256" key="8">
    <source>
        <dbReference type="ARBA" id="ARBA00023136"/>
    </source>
</evidence>
<dbReference type="InterPro" id="IPR051327">
    <property type="entry name" value="MATE_MepA_subfamily"/>
</dbReference>
<feature type="transmembrane region" description="Helical" evidence="10">
    <location>
        <begin position="353"/>
        <end position="373"/>
    </location>
</feature>
<dbReference type="STRING" id="305900.GV64_13640"/>
<evidence type="ECO:0000256" key="7">
    <source>
        <dbReference type="ARBA" id="ARBA00022989"/>
    </source>
</evidence>
<keyword evidence="7 10" id="KW-1133">Transmembrane helix</keyword>
<accession>A0A081KBW5</accession>
<evidence type="ECO:0000256" key="5">
    <source>
        <dbReference type="ARBA" id="ARBA00022475"/>
    </source>
</evidence>
<comment type="caution">
    <text evidence="11">The sequence shown here is derived from an EMBL/GenBank/DDBJ whole genome shotgun (WGS) entry which is preliminary data.</text>
</comment>
<evidence type="ECO:0000256" key="3">
    <source>
        <dbReference type="ARBA" id="ARBA00022106"/>
    </source>
</evidence>
<sequence>MASIDLRSDPIPSSFFYYLLPAVSGMLVKSLYVLVDSIMVGRGVGADALAALSLTVPFFALFLALALMIGVGGSALMSTQFGRGNYTEGQNIFFQSVLLTLVISGFLVSVGFIWLDEVVLMTGASEALFTMTRDYLEIMLMFFMIYAVGWVLSCFVRNDGNPRLAMYSLVVSALTNVVLDYVFIFVFPWGVKGAALATGLSQLVLFAGVITHFVRSKGVLRLKLPSSNVKWVGKIMSTGLPTFFIESTIGVSTLIFNWVLIRHGGDLYVTAYSIVINVAVLVLFILMGVGQACQPIISFNHGAKSVSRVRETLVLGVKTAVGVGIAALMLASLETDWLVGLFVVDYPVLFDLASLAMPLYFMAFPCMAINLMIASFFQAVEKPMLATALSIVRGFGFVVLGLVVMPWLMPEYGIWLVVPFAEMITLVFSLVLYHRHHVQSSGSSTVVLSA</sequence>
<feature type="transmembrane region" description="Helical" evidence="10">
    <location>
        <begin position="267"/>
        <end position="292"/>
    </location>
</feature>
<dbReference type="EMBL" id="JOJP01000001">
    <property type="protein sequence ID" value="KEI71641.1"/>
    <property type="molecule type" value="Genomic_DNA"/>
</dbReference>
<evidence type="ECO:0000256" key="6">
    <source>
        <dbReference type="ARBA" id="ARBA00022692"/>
    </source>
</evidence>
<dbReference type="GO" id="GO:0015297">
    <property type="term" value="F:antiporter activity"/>
    <property type="evidence" value="ECO:0007669"/>
    <property type="project" value="InterPro"/>
</dbReference>
<dbReference type="GO" id="GO:0005886">
    <property type="term" value="C:plasma membrane"/>
    <property type="evidence" value="ECO:0007669"/>
    <property type="project" value="UniProtKB-SubCell"/>
</dbReference>
<feature type="transmembrane region" description="Helical" evidence="10">
    <location>
        <begin position="92"/>
        <end position="115"/>
    </location>
</feature>
<feature type="transmembrane region" description="Helical" evidence="10">
    <location>
        <begin position="164"/>
        <end position="187"/>
    </location>
</feature>
<keyword evidence="5" id="KW-1003">Cell membrane</keyword>
<dbReference type="PANTHER" id="PTHR43823">
    <property type="entry name" value="SPORULATION PROTEIN YKVU"/>
    <property type="match status" value="1"/>
</dbReference>
<dbReference type="Proteomes" id="UP000027997">
    <property type="component" value="Unassembled WGS sequence"/>
</dbReference>
<evidence type="ECO:0000256" key="10">
    <source>
        <dbReference type="SAM" id="Phobius"/>
    </source>
</evidence>
<dbReference type="GO" id="GO:0042910">
    <property type="term" value="F:xenobiotic transmembrane transporter activity"/>
    <property type="evidence" value="ECO:0007669"/>
    <property type="project" value="InterPro"/>
</dbReference>
<dbReference type="AlphaFoldDB" id="A0A081KBW5"/>
<evidence type="ECO:0000256" key="9">
    <source>
        <dbReference type="ARBA" id="ARBA00023251"/>
    </source>
</evidence>
<evidence type="ECO:0000256" key="1">
    <source>
        <dbReference type="ARBA" id="ARBA00004429"/>
    </source>
</evidence>
<dbReference type="NCBIfam" id="TIGR00797">
    <property type="entry name" value="matE"/>
    <property type="match status" value="1"/>
</dbReference>